<keyword evidence="3" id="KW-1185">Reference proteome</keyword>
<feature type="non-terminal residue" evidence="2">
    <location>
        <position position="168"/>
    </location>
</feature>
<reference evidence="2" key="1">
    <citation type="submission" date="2021-04" db="EMBL/GenBank/DDBJ databases">
        <authorList>
            <person name="Chebbi M.A.C M."/>
        </authorList>
    </citation>
    <scope>NUCLEOTIDE SEQUENCE</scope>
</reference>
<dbReference type="InterPro" id="IPR002156">
    <property type="entry name" value="RNaseH_domain"/>
</dbReference>
<accession>A0A8J2HML2</accession>
<dbReference type="SUPFAM" id="SSF53098">
    <property type="entry name" value="Ribonuclease H-like"/>
    <property type="match status" value="1"/>
</dbReference>
<feature type="non-terminal residue" evidence="2">
    <location>
        <position position="1"/>
    </location>
</feature>
<sequence>YLDQEYTNHPNYPKPLRVRIKSYLAILNFSLLGMYKRTIHPVPPWETIKINTNWNLAERDKKITTARNYQSLFQETKANYPHYLEIYTDGSKKDNKAGCALFSEDTTEIHKLPDAYSIFSCELFAIWKTLQLAKENLTDQNLVIYTDSSSIHQRNQITNQLLEEYETN</sequence>
<dbReference type="GO" id="GO:0003676">
    <property type="term" value="F:nucleic acid binding"/>
    <property type="evidence" value="ECO:0007669"/>
    <property type="project" value="InterPro"/>
</dbReference>
<feature type="domain" description="RNase H type-1" evidence="1">
    <location>
        <begin position="84"/>
        <end position="153"/>
    </location>
</feature>
<proteinExistence type="predicted"/>
<organism evidence="2 3">
    <name type="scientific">Cotesia congregata</name>
    <name type="common">Parasitoid wasp</name>
    <name type="synonym">Apanteles congregatus</name>
    <dbReference type="NCBI Taxonomy" id="51543"/>
    <lineage>
        <taxon>Eukaryota</taxon>
        <taxon>Metazoa</taxon>
        <taxon>Ecdysozoa</taxon>
        <taxon>Arthropoda</taxon>
        <taxon>Hexapoda</taxon>
        <taxon>Insecta</taxon>
        <taxon>Pterygota</taxon>
        <taxon>Neoptera</taxon>
        <taxon>Endopterygota</taxon>
        <taxon>Hymenoptera</taxon>
        <taxon>Apocrita</taxon>
        <taxon>Ichneumonoidea</taxon>
        <taxon>Braconidae</taxon>
        <taxon>Microgastrinae</taxon>
        <taxon>Cotesia</taxon>
    </lineage>
</organism>
<dbReference type="OrthoDB" id="8063979at2759"/>
<comment type="caution">
    <text evidence="2">The sequence shown here is derived from an EMBL/GenBank/DDBJ whole genome shotgun (WGS) entry which is preliminary data.</text>
</comment>
<dbReference type="EMBL" id="CAJNRD030001123">
    <property type="protein sequence ID" value="CAG5103367.1"/>
    <property type="molecule type" value="Genomic_DNA"/>
</dbReference>
<dbReference type="AlphaFoldDB" id="A0A8J2HML2"/>
<evidence type="ECO:0000313" key="3">
    <source>
        <dbReference type="Proteomes" id="UP000786811"/>
    </source>
</evidence>
<dbReference type="GO" id="GO:0004523">
    <property type="term" value="F:RNA-DNA hybrid ribonuclease activity"/>
    <property type="evidence" value="ECO:0007669"/>
    <property type="project" value="InterPro"/>
</dbReference>
<dbReference type="InterPro" id="IPR012337">
    <property type="entry name" value="RNaseH-like_sf"/>
</dbReference>
<protein>
    <recommendedName>
        <fullName evidence="1">RNase H type-1 domain-containing protein</fullName>
    </recommendedName>
</protein>
<evidence type="ECO:0000259" key="1">
    <source>
        <dbReference type="Pfam" id="PF00075"/>
    </source>
</evidence>
<evidence type="ECO:0000313" key="2">
    <source>
        <dbReference type="EMBL" id="CAG5103367.1"/>
    </source>
</evidence>
<dbReference type="Gene3D" id="3.30.420.10">
    <property type="entry name" value="Ribonuclease H-like superfamily/Ribonuclease H"/>
    <property type="match status" value="1"/>
</dbReference>
<gene>
    <name evidence="2" type="ORF">HICCMSTLAB_LOCUS11474</name>
</gene>
<dbReference type="InterPro" id="IPR036397">
    <property type="entry name" value="RNaseH_sf"/>
</dbReference>
<name>A0A8J2HML2_COTCN</name>
<dbReference type="Proteomes" id="UP000786811">
    <property type="component" value="Unassembled WGS sequence"/>
</dbReference>
<dbReference type="Pfam" id="PF00075">
    <property type="entry name" value="RNase_H"/>
    <property type="match status" value="1"/>
</dbReference>